<dbReference type="EMBL" id="GL883026">
    <property type="protein sequence ID" value="EGG15443.1"/>
    <property type="molecule type" value="Genomic_DNA"/>
</dbReference>
<organism evidence="2 3">
    <name type="scientific">Cavenderia fasciculata</name>
    <name type="common">Slime mold</name>
    <name type="synonym">Dictyostelium fasciculatum</name>
    <dbReference type="NCBI Taxonomy" id="261658"/>
    <lineage>
        <taxon>Eukaryota</taxon>
        <taxon>Amoebozoa</taxon>
        <taxon>Evosea</taxon>
        <taxon>Eumycetozoa</taxon>
        <taxon>Dictyostelia</taxon>
        <taxon>Acytosteliales</taxon>
        <taxon>Cavenderiaceae</taxon>
        <taxon>Cavenderia</taxon>
    </lineage>
</organism>
<sequence length="47" mass="5491">MATDQYYSFLEEVNRGIFAKIVLSIVMVAFYYILDTRVPMLIRLKSA</sequence>
<dbReference type="GeneID" id="14867742"/>
<protein>
    <submittedName>
        <fullName evidence="2">Uncharacterized protein</fullName>
    </submittedName>
</protein>
<evidence type="ECO:0000313" key="2">
    <source>
        <dbReference type="EMBL" id="EGG15443.1"/>
    </source>
</evidence>
<dbReference type="RefSeq" id="XP_004354185.1">
    <property type="nucleotide sequence ID" value="XM_004354133.1"/>
</dbReference>
<feature type="transmembrane region" description="Helical" evidence="1">
    <location>
        <begin position="17"/>
        <end position="34"/>
    </location>
</feature>
<accession>F4Q9S4</accession>
<gene>
    <name evidence="2" type="ORF">DFA_10280</name>
</gene>
<evidence type="ECO:0000313" key="3">
    <source>
        <dbReference type="Proteomes" id="UP000007797"/>
    </source>
</evidence>
<reference evidence="3" key="1">
    <citation type="journal article" date="2011" name="Genome Res.">
        <title>Phylogeny-wide analysis of social amoeba genomes highlights ancient origins for complex intercellular communication.</title>
        <authorList>
            <person name="Heidel A.J."/>
            <person name="Lawal H.M."/>
            <person name="Felder M."/>
            <person name="Schilde C."/>
            <person name="Helps N.R."/>
            <person name="Tunggal B."/>
            <person name="Rivero F."/>
            <person name="John U."/>
            <person name="Schleicher M."/>
            <person name="Eichinger L."/>
            <person name="Platzer M."/>
            <person name="Noegel A.A."/>
            <person name="Schaap P."/>
            <person name="Gloeckner G."/>
        </authorList>
    </citation>
    <scope>NUCLEOTIDE SEQUENCE [LARGE SCALE GENOMIC DNA]</scope>
    <source>
        <strain evidence="3">SH3</strain>
    </source>
</reference>
<dbReference type="AlphaFoldDB" id="F4Q9S4"/>
<keyword evidence="3" id="KW-1185">Reference proteome</keyword>
<evidence type="ECO:0000256" key="1">
    <source>
        <dbReference type="SAM" id="Phobius"/>
    </source>
</evidence>
<name>F4Q9S4_CACFS</name>
<keyword evidence="1" id="KW-1133">Transmembrane helix</keyword>
<dbReference type="KEGG" id="dfa:DFA_10280"/>
<dbReference type="Proteomes" id="UP000007797">
    <property type="component" value="Unassembled WGS sequence"/>
</dbReference>
<proteinExistence type="predicted"/>
<keyword evidence="1" id="KW-0812">Transmembrane</keyword>
<keyword evidence="1" id="KW-0472">Membrane</keyword>